<dbReference type="PANTHER" id="PTHR13087">
    <property type="entry name" value="NF-KAPPA B ACTIVATING PROTEIN"/>
    <property type="match status" value="1"/>
</dbReference>
<dbReference type="PANTHER" id="PTHR13087:SF0">
    <property type="entry name" value="NFKB ACTIVATING PROTEIN LIKE"/>
    <property type="match status" value="1"/>
</dbReference>
<dbReference type="GO" id="GO:0010468">
    <property type="term" value="P:regulation of gene expression"/>
    <property type="evidence" value="ECO:0007669"/>
    <property type="project" value="TreeGrafter"/>
</dbReference>
<organism evidence="4 5">
    <name type="scientific">Plectus sambesii</name>
    <dbReference type="NCBI Taxonomy" id="2011161"/>
    <lineage>
        <taxon>Eukaryota</taxon>
        <taxon>Metazoa</taxon>
        <taxon>Ecdysozoa</taxon>
        <taxon>Nematoda</taxon>
        <taxon>Chromadorea</taxon>
        <taxon>Plectida</taxon>
        <taxon>Plectina</taxon>
        <taxon>Plectoidea</taxon>
        <taxon>Plectidae</taxon>
        <taxon>Plectus</taxon>
    </lineage>
</organism>
<reference evidence="5" key="1">
    <citation type="submission" date="2022-11" db="UniProtKB">
        <authorList>
            <consortium name="WormBaseParasite"/>
        </authorList>
    </citation>
    <scope>IDENTIFICATION</scope>
</reference>
<feature type="compositionally biased region" description="Basic residues" evidence="2">
    <location>
        <begin position="31"/>
        <end position="45"/>
    </location>
</feature>
<dbReference type="InterPro" id="IPR040466">
    <property type="entry name" value="NKAP"/>
</dbReference>
<accession>A0A914X1Q8</accession>
<sequence length="350" mass="40323">MVLKVSVKKEARSSGESSVHDDSSDSDEKLKHSRLKSSVAVRKRSASSSRSRSRSPSTDRFGRIKRRPSSSPPPNRMHSQRRPQHRSRSRSPNRNRNQNRDRNQDRNRNGSRPRSRSPDRRRRRSPSRSRSPIVDRKQPADDFASWRLTDQSKHDSRPQTSRDTLKAQENDFWNNRRLERSKVCEEGQARCWGHSPTRQEIERIYTRDSNITIIEQESDSDSDSRKKKKKEKKRKKDKSEKKGEKKKSKKSKKKKRKATSDDSASNSDEEQWVEVTKEVLEQQQTAQKEEDAAMIGPQLPVANIEPEEAINPAIYGKDMLKGEAAAMAAYIAQGKRIPRRGEIGLSSSEI</sequence>
<dbReference type="InterPro" id="IPR009269">
    <property type="entry name" value="NKAP_C"/>
</dbReference>
<feature type="domain" description="NF-kappa-B-activating protein C-terminal" evidence="3">
    <location>
        <begin position="315"/>
        <end position="350"/>
    </location>
</feature>
<feature type="compositionally biased region" description="Basic and acidic residues" evidence="2">
    <location>
        <begin position="98"/>
        <end position="108"/>
    </location>
</feature>
<feature type="compositionally biased region" description="Basic residues" evidence="2">
    <location>
        <begin position="244"/>
        <end position="257"/>
    </location>
</feature>
<keyword evidence="4" id="KW-1185">Reference proteome</keyword>
<feature type="region of interest" description="Disordered" evidence="2">
    <location>
        <begin position="1"/>
        <end position="296"/>
    </location>
</feature>
<feature type="compositionally biased region" description="Basic residues" evidence="2">
    <location>
        <begin position="225"/>
        <end position="236"/>
    </location>
</feature>
<feature type="compositionally biased region" description="Basic and acidic residues" evidence="2">
    <location>
        <begin position="7"/>
        <end position="30"/>
    </location>
</feature>
<name>A0A914X1Q8_9BILA</name>
<dbReference type="GO" id="GO:0003682">
    <property type="term" value="F:chromatin binding"/>
    <property type="evidence" value="ECO:0007669"/>
    <property type="project" value="InterPro"/>
</dbReference>
<feature type="compositionally biased region" description="Basic and acidic residues" evidence="2">
    <location>
        <begin position="197"/>
        <end position="206"/>
    </location>
</feature>
<evidence type="ECO:0000313" key="5">
    <source>
        <dbReference type="WBParaSite" id="PSAMB.scaffold6110size10179.g27923.t1"/>
    </source>
</evidence>
<dbReference type="WBParaSite" id="PSAMB.scaffold6110size10179.g27923.t1">
    <property type="protein sequence ID" value="PSAMB.scaffold6110size10179.g27923.t1"/>
    <property type="gene ID" value="PSAMB.scaffold6110size10179.g27923"/>
</dbReference>
<feature type="compositionally biased region" description="Basic residues" evidence="2">
    <location>
        <begin position="78"/>
        <end position="93"/>
    </location>
</feature>
<proteinExistence type="inferred from homology"/>
<comment type="similarity">
    <text evidence="1">Belongs to the NKAP family.</text>
</comment>
<feature type="compositionally biased region" description="Basic and acidic residues" evidence="2">
    <location>
        <begin position="163"/>
        <end position="188"/>
    </location>
</feature>
<dbReference type="Proteomes" id="UP000887566">
    <property type="component" value="Unplaced"/>
</dbReference>
<evidence type="ECO:0000313" key="4">
    <source>
        <dbReference type="Proteomes" id="UP000887566"/>
    </source>
</evidence>
<dbReference type="Pfam" id="PF06047">
    <property type="entry name" value="Nkap_C"/>
    <property type="match status" value="1"/>
</dbReference>
<feature type="compositionally biased region" description="Basic residues" evidence="2">
    <location>
        <begin position="109"/>
        <end position="127"/>
    </location>
</feature>
<evidence type="ECO:0000256" key="1">
    <source>
        <dbReference type="ARBA" id="ARBA00009313"/>
    </source>
</evidence>
<evidence type="ECO:0000256" key="2">
    <source>
        <dbReference type="SAM" id="MobiDB-lite"/>
    </source>
</evidence>
<evidence type="ECO:0000259" key="3">
    <source>
        <dbReference type="Pfam" id="PF06047"/>
    </source>
</evidence>
<protein>
    <submittedName>
        <fullName evidence="5">NF-kappa-B-activating protein C-terminal domain-containing protein</fullName>
    </submittedName>
</protein>
<dbReference type="GO" id="GO:0005634">
    <property type="term" value="C:nucleus"/>
    <property type="evidence" value="ECO:0007669"/>
    <property type="project" value="TreeGrafter"/>
</dbReference>
<dbReference type="AlphaFoldDB" id="A0A914X1Q8"/>